<evidence type="ECO:0000313" key="5">
    <source>
        <dbReference type="Proteomes" id="UP001652624"/>
    </source>
</evidence>
<evidence type="ECO:0000256" key="1">
    <source>
        <dbReference type="ARBA" id="ARBA00004370"/>
    </source>
</evidence>
<keyword evidence="3" id="KW-0472">Membrane</keyword>
<gene>
    <name evidence="6" type="primary">LOC132541791</name>
</gene>
<dbReference type="InterPro" id="IPR050671">
    <property type="entry name" value="CD300_family_receptors"/>
</dbReference>
<protein>
    <submittedName>
        <fullName evidence="6">Protein CD300H-like</fullName>
    </submittedName>
</protein>
<feature type="domain" description="Immunoglobulin V-set" evidence="4">
    <location>
        <begin position="2"/>
        <end position="84"/>
    </location>
</feature>
<comment type="subcellular location">
    <subcellularLocation>
        <location evidence="1">Membrane</location>
    </subcellularLocation>
</comment>
<evidence type="ECO:0000256" key="2">
    <source>
        <dbReference type="ARBA" id="ARBA00022692"/>
    </source>
</evidence>
<name>A0ABM3YBL7_ERIEU</name>
<dbReference type="RefSeq" id="XP_060058471.1">
    <property type="nucleotide sequence ID" value="XM_060202488.1"/>
</dbReference>
<dbReference type="InterPro" id="IPR036179">
    <property type="entry name" value="Ig-like_dom_sf"/>
</dbReference>
<organism evidence="5 6">
    <name type="scientific">Erinaceus europaeus</name>
    <name type="common">Western European hedgehog</name>
    <dbReference type="NCBI Taxonomy" id="9365"/>
    <lineage>
        <taxon>Eukaryota</taxon>
        <taxon>Metazoa</taxon>
        <taxon>Chordata</taxon>
        <taxon>Craniata</taxon>
        <taxon>Vertebrata</taxon>
        <taxon>Euteleostomi</taxon>
        <taxon>Mammalia</taxon>
        <taxon>Eutheria</taxon>
        <taxon>Laurasiatheria</taxon>
        <taxon>Eulipotyphla</taxon>
        <taxon>Erinaceidae</taxon>
        <taxon>Erinaceinae</taxon>
        <taxon>Erinaceus</taxon>
    </lineage>
</organism>
<dbReference type="GeneID" id="132541791"/>
<keyword evidence="2" id="KW-0812">Transmembrane</keyword>
<dbReference type="PANTHER" id="PTHR11860:SF117">
    <property type="entry name" value="PROTEIN CD300H"/>
    <property type="match status" value="1"/>
</dbReference>
<dbReference type="Gene3D" id="2.60.40.10">
    <property type="entry name" value="Immunoglobulins"/>
    <property type="match status" value="1"/>
</dbReference>
<dbReference type="InterPro" id="IPR013106">
    <property type="entry name" value="Ig_V-set"/>
</dbReference>
<evidence type="ECO:0000256" key="3">
    <source>
        <dbReference type="ARBA" id="ARBA00023136"/>
    </source>
</evidence>
<evidence type="ECO:0000313" key="6">
    <source>
        <dbReference type="RefSeq" id="XP_060058471.1"/>
    </source>
</evidence>
<keyword evidence="5" id="KW-1185">Reference proteome</keyword>
<dbReference type="Pfam" id="PF07686">
    <property type="entry name" value="V-set"/>
    <property type="match status" value="1"/>
</dbReference>
<evidence type="ECO:0000259" key="4">
    <source>
        <dbReference type="Pfam" id="PF07686"/>
    </source>
</evidence>
<reference evidence="6" key="1">
    <citation type="submission" date="2025-08" db="UniProtKB">
        <authorList>
            <consortium name="RefSeq"/>
        </authorList>
    </citation>
    <scope>IDENTIFICATION</scope>
</reference>
<dbReference type="InterPro" id="IPR013783">
    <property type="entry name" value="Ig-like_fold"/>
</dbReference>
<dbReference type="SUPFAM" id="SSF48726">
    <property type="entry name" value="Immunoglobulin"/>
    <property type="match status" value="1"/>
</dbReference>
<dbReference type="Proteomes" id="UP001652624">
    <property type="component" value="Chromosome 12"/>
</dbReference>
<accession>A0ABM3YBL7</accession>
<sequence>MTGTLGGSLSVQCEKKYKAFDRYWCRQPCLPFLYQPLKASGREHLVRSGQVSIIDHPADLTFTVTLETLNAQDAGKYRCGVDTILKDEGFLGFLPNPFVQVQVFFSPEILFKRCSIKVTKADHLNTSSTLS</sequence>
<dbReference type="PANTHER" id="PTHR11860">
    <property type="entry name" value="POLYMERIC-IMMUNOGLOBULIN RECEPTOR"/>
    <property type="match status" value="1"/>
</dbReference>
<proteinExistence type="predicted"/>